<dbReference type="Proteomes" id="UP001204524">
    <property type="component" value="Unassembled WGS sequence"/>
</dbReference>
<evidence type="ECO:0000313" key="3">
    <source>
        <dbReference type="EMBL" id="MCP3421039.1"/>
    </source>
</evidence>
<feature type="signal peptide" evidence="2">
    <location>
        <begin position="1"/>
        <end position="29"/>
    </location>
</feature>
<keyword evidence="4" id="KW-1185">Reference proteome</keyword>
<organism evidence="3 4">
    <name type="scientific">Nocardioides pinisoli</name>
    <dbReference type="NCBI Taxonomy" id="2950279"/>
    <lineage>
        <taxon>Bacteria</taxon>
        <taxon>Bacillati</taxon>
        <taxon>Actinomycetota</taxon>
        <taxon>Actinomycetes</taxon>
        <taxon>Propionibacteriales</taxon>
        <taxon>Nocardioidaceae</taxon>
        <taxon>Nocardioides</taxon>
    </lineage>
</organism>
<reference evidence="3 4" key="1">
    <citation type="submission" date="2022-06" db="EMBL/GenBank/DDBJ databases">
        <authorList>
            <person name="So Y."/>
        </authorList>
    </citation>
    <scope>NUCLEOTIDE SEQUENCE [LARGE SCALE GENOMIC DNA]</scope>
    <source>
        <strain evidence="3 4">STR3</strain>
    </source>
</reference>
<sequence length="191" mass="19764">MNTTRRIAATALATAALVAPAALSATAVAAPDKPTKPGKPAKTVKAQTKQLLKDIAGKDKRLARLSTSNAVESLADDTEAAVVANITDARTALTDLGATVEAADSTVDTRAARKELRSFRVENFRIVVNVVRKVDGLEEAAAADPEAVTHLAAAEDAALLITATSTKADIRAAREHLAAAQAELEGETETS</sequence>
<evidence type="ECO:0000256" key="2">
    <source>
        <dbReference type="SAM" id="SignalP"/>
    </source>
</evidence>
<gene>
    <name evidence="3" type="ORF">NCI01_04460</name>
</gene>
<comment type="caution">
    <text evidence="3">The sequence shown here is derived from an EMBL/GenBank/DDBJ whole genome shotgun (WGS) entry which is preliminary data.</text>
</comment>
<name>A0ABT1KTG3_9ACTN</name>
<keyword evidence="2" id="KW-0732">Signal</keyword>
<evidence type="ECO:0000256" key="1">
    <source>
        <dbReference type="SAM" id="Coils"/>
    </source>
</evidence>
<protein>
    <recommendedName>
        <fullName evidence="5">DUF5667 domain-containing protein</fullName>
    </recommendedName>
</protein>
<evidence type="ECO:0000313" key="4">
    <source>
        <dbReference type="Proteomes" id="UP001204524"/>
    </source>
</evidence>
<proteinExistence type="predicted"/>
<keyword evidence="1" id="KW-0175">Coiled coil</keyword>
<dbReference type="EMBL" id="JANARS010000002">
    <property type="protein sequence ID" value="MCP3421039.1"/>
    <property type="molecule type" value="Genomic_DNA"/>
</dbReference>
<evidence type="ECO:0008006" key="5">
    <source>
        <dbReference type="Google" id="ProtNLM"/>
    </source>
</evidence>
<feature type="chain" id="PRO_5047490001" description="DUF5667 domain-containing protein" evidence="2">
    <location>
        <begin position="30"/>
        <end position="191"/>
    </location>
</feature>
<accession>A0ABT1KTG3</accession>
<feature type="coiled-coil region" evidence="1">
    <location>
        <begin position="163"/>
        <end position="190"/>
    </location>
</feature>
<dbReference type="RefSeq" id="WP_254180278.1">
    <property type="nucleotide sequence ID" value="NZ_JANARS010000002.1"/>
</dbReference>